<accession>A0A2A9ERG2</accession>
<evidence type="ECO:0000256" key="1">
    <source>
        <dbReference type="SAM" id="Phobius"/>
    </source>
</evidence>
<proteinExistence type="predicted"/>
<organism evidence="2 3">
    <name type="scientific">Isoptericola jiangsuensis</name>
    <dbReference type="NCBI Taxonomy" id="548579"/>
    <lineage>
        <taxon>Bacteria</taxon>
        <taxon>Bacillati</taxon>
        <taxon>Actinomycetota</taxon>
        <taxon>Actinomycetes</taxon>
        <taxon>Micrococcales</taxon>
        <taxon>Promicromonosporaceae</taxon>
        <taxon>Isoptericola</taxon>
    </lineage>
</organism>
<dbReference type="EMBL" id="PDJJ01000001">
    <property type="protein sequence ID" value="PFG41458.1"/>
    <property type="molecule type" value="Genomic_DNA"/>
</dbReference>
<protein>
    <submittedName>
        <fullName evidence="2">Uncharacterized protein</fullName>
    </submittedName>
</protein>
<gene>
    <name evidence="2" type="ORF">ATJ88_0097</name>
</gene>
<dbReference type="Proteomes" id="UP000224130">
    <property type="component" value="Unassembled WGS sequence"/>
</dbReference>
<evidence type="ECO:0000313" key="2">
    <source>
        <dbReference type="EMBL" id="PFG41458.1"/>
    </source>
</evidence>
<evidence type="ECO:0000313" key="3">
    <source>
        <dbReference type="Proteomes" id="UP000224130"/>
    </source>
</evidence>
<dbReference type="OrthoDB" id="9989653at2"/>
<keyword evidence="1" id="KW-0812">Transmembrane</keyword>
<comment type="caution">
    <text evidence="2">The sequence shown here is derived from an EMBL/GenBank/DDBJ whole genome shotgun (WGS) entry which is preliminary data.</text>
</comment>
<name>A0A2A9ERG2_9MICO</name>
<keyword evidence="1" id="KW-1133">Transmembrane helix</keyword>
<feature type="transmembrane region" description="Helical" evidence="1">
    <location>
        <begin position="44"/>
        <end position="62"/>
    </location>
</feature>
<reference evidence="2 3" key="1">
    <citation type="submission" date="2017-10" db="EMBL/GenBank/DDBJ databases">
        <title>Sequencing the genomes of 1000 actinobacteria strains.</title>
        <authorList>
            <person name="Klenk H.-P."/>
        </authorList>
    </citation>
    <scope>NUCLEOTIDE SEQUENCE [LARGE SCALE GENOMIC DNA]</scope>
    <source>
        <strain evidence="2 3">DSM 21863</strain>
    </source>
</reference>
<feature type="transmembrane region" description="Helical" evidence="1">
    <location>
        <begin position="98"/>
        <end position="115"/>
    </location>
</feature>
<feature type="transmembrane region" description="Helical" evidence="1">
    <location>
        <begin position="69"/>
        <end position="92"/>
    </location>
</feature>
<sequence length="127" mass="12607">MTVPPATVRRPRSRRRLAVGALALPLLLAWYVTAAGGPGHPVTTVLLAVSAALGAATVATWVPPAGHTWRSVLGCGPCDVVAGATVVAPVLLLTSAPGSASMALVAVVATAIGLYQRRPAAAAACPV</sequence>
<keyword evidence="3" id="KW-1185">Reference proteome</keyword>
<dbReference type="AlphaFoldDB" id="A0A2A9ERG2"/>
<dbReference type="RefSeq" id="WP_098461937.1">
    <property type="nucleotide sequence ID" value="NZ_PDJJ01000001.1"/>
</dbReference>
<keyword evidence="1" id="KW-0472">Membrane</keyword>